<organism evidence="1 2">
    <name type="scientific">Achlya hypogyna</name>
    <name type="common">Oomycete</name>
    <name type="synonym">Protoachlya hypogyna</name>
    <dbReference type="NCBI Taxonomy" id="1202772"/>
    <lineage>
        <taxon>Eukaryota</taxon>
        <taxon>Sar</taxon>
        <taxon>Stramenopiles</taxon>
        <taxon>Oomycota</taxon>
        <taxon>Saprolegniomycetes</taxon>
        <taxon>Saprolegniales</taxon>
        <taxon>Achlyaceae</taxon>
        <taxon>Achlya</taxon>
    </lineage>
</organism>
<dbReference type="Gene3D" id="1.25.10.10">
    <property type="entry name" value="Leucine-rich Repeat Variant"/>
    <property type="match status" value="1"/>
</dbReference>
<dbReference type="OrthoDB" id="414039at2759"/>
<dbReference type="STRING" id="1202772.A0A1V9ZTQ4"/>
<gene>
    <name evidence="1" type="ORF">ACHHYP_01181</name>
</gene>
<evidence type="ECO:0000313" key="1">
    <source>
        <dbReference type="EMBL" id="OQS01369.1"/>
    </source>
</evidence>
<sequence length="659" mass="72861">MELSSTENALRSLLRRENLPSNVVTAAEALLVKPTPAAATFLDALPIFFGALEKPRWEVLAVGLVIAADFAADVACNGETYKLVVGECHTHLENLEPRVRRLVGKALGTLAGHIGIGLYRDFHADLMEIVECNITRSPEFEEVNEEEYFAYFDTSIPLASPLSTPKSPHRLDDISGFKSLETCLLTFKYIVHGLGAAFLEELPARNFQFLTTIVLRSVRHGNRHVRNVGFETIYALSKSVLPTGYLTAHPFVGETITDCLVRGLQDPWSEVRLTASQAARAFVNLCTPDERTAYYPKLIPRMALNRHYVAEGVKQYSRDTWTKLLGAEGRNVVAKYAAECVACYIDAADADNPFVREAACVCIGELAARVDANAIRPFVAELLLACRVTLQDDVFTVSDAACSASSHVVLAFPKESRSCVDKLIKWWTIHLSDDVWSVRENAAIALGTCARAYASEDPALLDAIVNIATASLAKAKEQPPMTQAAYEALIKAETAHMGKQRFSCCSFEPRQMKRQLHDCDDHDAGHAPWAHTDGAIYLVRELCDVPATQARAIALFPHLADAAILRHFPQTAVLQETLWKQLPAMGQSLGKQVFKRHIELFFDPLAMTLQGTHRLARFAAVDCVKQLSTLIGPSIFRGRLEANDLWLQHIAPHMDAPKY</sequence>
<evidence type="ECO:0000313" key="2">
    <source>
        <dbReference type="Proteomes" id="UP000243579"/>
    </source>
</evidence>
<keyword evidence="2" id="KW-1185">Reference proteome</keyword>
<reference evidence="1 2" key="1">
    <citation type="journal article" date="2014" name="Genome Biol. Evol.">
        <title>The secreted proteins of Achlya hypogyna and Thraustotheca clavata identify the ancestral oomycete secretome and reveal gene acquisitions by horizontal gene transfer.</title>
        <authorList>
            <person name="Misner I."/>
            <person name="Blouin N."/>
            <person name="Leonard G."/>
            <person name="Richards T.A."/>
            <person name="Lane C.E."/>
        </authorList>
    </citation>
    <scope>NUCLEOTIDE SEQUENCE [LARGE SCALE GENOMIC DNA]</scope>
    <source>
        <strain evidence="1 2">ATCC 48635</strain>
    </source>
</reference>
<proteinExistence type="predicted"/>
<protein>
    <submittedName>
        <fullName evidence="1">Uncharacterized protein</fullName>
    </submittedName>
</protein>
<dbReference type="Proteomes" id="UP000243579">
    <property type="component" value="Unassembled WGS sequence"/>
</dbReference>
<comment type="caution">
    <text evidence="1">The sequence shown here is derived from an EMBL/GenBank/DDBJ whole genome shotgun (WGS) entry which is preliminary data.</text>
</comment>
<dbReference type="EMBL" id="JNBR01000009">
    <property type="protein sequence ID" value="OQS01369.1"/>
    <property type="molecule type" value="Genomic_DNA"/>
</dbReference>
<accession>A0A1V9ZTQ4</accession>
<dbReference type="SUPFAM" id="SSF48371">
    <property type="entry name" value="ARM repeat"/>
    <property type="match status" value="1"/>
</dbReference>
<dbReference type="InterPro" id="IPR011989">
    <property type="entry name" value="ARM-like"/>
</dbReference>
<dbReference type="AlphaFoldDB" id="A0A1V9ZTQ4"/>
<name>A0A1V9ZTQ4_ACHHY</name>
<dbReference type="InterPro" id="IPR016024">
    <property type="entry name" value="ARM-type_fold"/>
</dbReference>